<organism evidence="3">
    <name type="scientific">Neospora caninum (strain Liverpool)</name>
    <dbReference type="NCBI Taxonomy" id="572307"/>
    <lineage>
        <taxon>Eukaryota</taxon>
        <taxon>Sar</taxon>
        <taxon>Alveolata</taxon>
        <taxon>Apicomplexa</taxon>
        <taxon>Conoidasida</taxon>
        <taxon>Coccidia</taxon>
        <taxon>Eucoccidiorida</taxon>
        <taxon>Eimeriorina</taxon>
        <taxon>Sarcocystidae</taxon>
        <taxon>Neospora</taxon>
    </lineage>
</organism>
<feature type="region of interest" description="Disordered" evidence="1">
    <location>
        <begin position="700"/>
        <end position="753"/>
    </location>
</feature>
<feature type="signal peptide" evidence="2">
    <location>
        <begin position="1"/>
        <end position="20"/>
    </location>
</feature>
<feature type="region of interest" description="Disordered" evidence="1">
    <location>
        <begin position="979"/>
        <end position="1014"/>
    </location>
</feature>
<accession>A0A0F7U6J7</accession>
<evidence type="ECO:0000313" key="3">
    <source>
        <dbReference type="EMBL" id="CEL64300.1"/>
    </source>
</evidence>
<feature type="compositionally biased region" description="Low complexity" evidence="1">
    <location>
        <begin position="435"/>
        <end position="448"/>
    </location>
</feature>
<dbReference type="EMBL" id="LN714474">
    <property type="protein sequence ID" value="CEL64300.1"/>
    <property type="molecule type" value="Genomic_DNA"/>
</dbReference>
<dbReference type="AlphaFoldDB" id="A0A0F7U6J7"/>
<feature type="compositionally biased region" description="Polar residues" evidence="1">
    <location>
        <begin position="735"/>
        <end position="753"/>
    </location>
</feature>
<feature type="chain" id="PRO_5002522990" evidence="2">
    <location>
        <begin position="21"/>
        <end position="1014"/>
    </location>
</feature>
<sequence>MVSRLAFLGTVLAAFSCSLKQRVLCPPTPSKIPVAWVLSRDLCAAAFVCLRNPRLFPGALAARDPDEDNPDKQETRRLPLVGSQSQGEGAEEVFPPSSPAATVTDETTGAPAAPPAVLPEGPSGPTPDLSDASNRPTRPAAALKRRKDSGFRSSAPAGLALARTVLVPGLGPVPYGQLAIEKLRLEAGQLREEWGSEATYVAMKVGHHMVSQSSLSTPSQASHWAKAATRWYRRCSEARLHQATQMESQANRIQEQLQAAGVQFSSPGGDGSLRLGTSDQASSTGGDASAPGAKTESSVPVVDRFTCLRYGLDTARKQAAALRDKLEKKELCIAQVVALRVAQSTNHNPTDRRIAQWSAQAKSHFSDNIPRWQKRAAKLEALTAEWEHRIATGAVQHEEPHEGTSSGTGAPQRAPGSVAAKRRRPPRRQTRSESATTAVTTVPPVGGAYPATEPEGSLRGTLLGSTVELPGTGRVSFAQLAIDKLRRDADSRLHQWRDLDSHVRSTIASRMIRESNRSPSPAMLRRWVHTAQASYTYRSCIGHQEARDLKSIAEDIEKKAAAAGVLLRSSQEPTTQGPEPPSQQPATQTDGISGGSAHTSAPECSGITFAHIAIADLRRHAQQIRQKWCTGRDVYVLTQVAERMVRNNMPSPPTRIVRMWKAEASSRHSKHSSERAKQADALEAQALALEQELRNLLASSSGYEPEPSPDAESTADRSNEPPPGKRNAKRKHLTESSAGSPGESTSCTGIKATPNSLWITPIAAFSIRGLRQRGGRGADASRGVPESSTPQPSEPSGGGSDGTPGHSAAATELEPLTTGQQLPARPEIVPAGETPYPSAAGAATPLPASEGGPAEIAPVPPKKRRLLHFVAAQNTERPSSPSLTAAPFGRRSPTPTQTPGPPLASGPHLPPSLPAAHDPTSASIPARLPSWTLPLKKRPVRPVQERATVIQWAAASTPHSGHGPFSSGPLATLGVEALFRPHLPPSGGCSEPESASGTASGGDTPIRPRTLDPQ</sequence>
<feature type="compositionally biased region" description="Polar residues" evidence="1">
    <location>
        <begin position="275"/>
        <end position="286"/>
    </location>
</feature>
<feature type="compositionally biased region" description="Pro residues" evidence="1">
    <location>
        <begin position="112"/>
        <end position="125"/>
    </location>
</feature>
<reference evidence="3" key="1">
    <citation type="journal article" date="2015" name="PLoS ONE">
        <title>Comprehensive Evaluation of Toxoplasma gondii VEG and Neospora caninum LIV Genomes with Tachyzoite Stage Transcriptome and Proteome Defines Novel Transcript Features.</title>
        <authorList>
            <person name="Ramaprasad A."/>
            <person name="Mourier T."/>
            <person name="Naeem R."/>
            <person name="Malas T.B."/>
            <person name="Moussa E."/>
            <person name="Panigrahi A."/>
            <person name="Vermont S.J."/>
            <person name="Otto T.D."/>
            <person name="Wastling J."/>
            <person name="Pain A."/>
        </authorList>
    </citation>
    <scope>NUCLEOTIDE SEQUENCE</scope>
    <source>
        <strain evidence="3">Liverpool</strain>
    </source>
</reference>
<feature type="compositionally biased region" description="Pro residues" evidence="1">
    <location>
        <begin position="896"/>
        <end position="913"/>
    </location>
</feature>
<feature type="region of interest" description="Disordered" evidence="1">
    <location>
        <begin position="58"/>
        <end position="154"/>
    </location>
</feature>
<keyword evidence="2" id="KW-0732">Signal</keyword>
<feature type="region of interest" description="Disordered" evidence="1">
    <location>
        <begin position="569"/>
        <end position="602"/>
    </location>
</feature>
<feature type="compositionally biased region" description="Polar residues" evidence="1">
    <location>
        <begin position="872"/>
        <end position="883"/>
    </location>
</feature>
<dbReference type="PROSITE" id="PS51257">
    <property type="entry name" value="PROKAR_LIPOPROTEIN"/>
    <property type="match status" value="1"/>
</dbReference>
<feature type="region of interest" description="Disordered" evidence="1">
    <location>
        <begin position="770"/>
        <end position="941"/>
    </location>
</feature>
<feature type="region of interest" description="Disordered" evidence="1">
    <location>
        <begin position="394"/>
        <end position="464"/>
    </location>
</feature>
<evidence type="ECO:0000256" key="2">
    <source>
        <dbReference type="SAM" id="SignalP"/>
    </source>
</evidence>
<proteinExistence type="predicted"/>
<feature type="compositionally biased region" description="Low complexity" evidence="1">
    <location>
        <begin position="785"/>
        <end position="795"/>
    </location>
</feature>
<feature type="compositionally biased region" description="Polar residues" evidence="1">
    <location>
        <begin position="584"/>
        <end position="599"/>
    </location>
</feature>
<gene>
    <name evidence="3" type="ORF">BN1204_002030</name>
</gene>
<protein>
    <submittedName>
        <fullName evidence="3">KRUF family protein</fullName>
    </submittedName>
</protein>
<evidence type="ECO:0000256" key="1">
    <source>
        <dbReference type="SAM" id="MobiDB-lite"/>
    </source>
</evidence>
<feature type="region of interest" description="Disordered" evidence="1">
    <location>
        <begin position="268"/>
        <end position="296"/>
    </location>
</feature>
<feature type="compositionally biased region" description="Basic residues" evidence="1">
    <location>
        <begin position="420"/>
        <end position="429"/>
    </location>
</feature>
<name>A0A0F7U6J7_NEOCL</name>